<dbReference type="RefSeq" id="WP_023172404.1">
    <property type="nucleotide sequence ID" value="NC_022600.1"/>
</dbReference>
<dbReference type="eggNOG" id="COG3420">
    <property type="taxonomic scope" value="Bacteria"/>
</dbReference>
<dbReference type="eggNOG" id="COG0463">
    <property type="taxonomic scope" value="Bacteria"/>
</dbReference>
<dbReference type="Proteomes" id="UP000017396">
    <property type="component" value="Chromosome"/>
</dbReference>
<sequence>MYTTPWKTVAGGLVASLVFGATALAADFNDVSGYWAEPYVSGLADRNFIGGFPDGTFRPSAPITRAQFAAIAAKAFNLQGSGGNANFNDVTRNYWAANAIAAVSDNGLVTGFPDGTFRPEERITRAQALVILTKALGNRYKGSSQALDKYNDVQAVPDWARTSIEKAADAGIIANFPDPAVIAPNKLASRGEVAALMYQTLARSGQNLPPLSIGLIGGGQGGADRGGALSIERIALSPNKPSLQPGEVLNIRVSASPGATGNFSIQGVAQSLPLQETDSGVYEGNYTVKRGDQENNARIAVTLRNRNDSITQEADRRLSFGAAPTRPDFLEGKLVRGSSSTIYKVENGRRRAIPNPQTLQALGYSFDQVVKLPDNQLNTIPLGQPVPSQPFFADGALVRGSGPTIYQIENGRRRAIPDPQTLQALGYNFNQVKKISDSQLNAIPLGAPVPPSR</sequence>
<evidence type="ECO:0000313" key="3">
    <source>
        <dbReference type="EMBL" id="AGY57335.1"/>
    </source>
</evidence>
<keyword evidence="1" id="KW-0732">Signal</keyword>
<dbReference type="InterPro" id="IPR001119">
    <property type="entry name" value="SLH_dom"/>
</dbReference>
<dbReference type="STRING" id="1183438.GKIL_1089"/>
<dbReference type="PANTHER" id="PTHR43308">
    <property type="entry name" value="OUTER MEMBRANE PROTEIN ALPHA-RELATED"/>
    <property type="match status" value="1"/>
</dbReference>
<keyword evidence="4" id="KW-1185">Reference proteome</keyword>
<feature type="signal peptide" evidence="1">
    <location>
        <begin position="1"/>
        <end position="25"/>
    </location>
</feature>
<feature type="domain" description="SLH" evidence="2">
    <location>
        <begin position="23"/>
        <end position="82"/>
    </location>
</feature>
<feature type="chain" id="PRO_5004663735" description="SLH domain-containing protein" evidence="1">
    <location>
        <begin position="26"/>
        <end position="453"/>
    </location>
</feature>
<protein>
    <recommendedName>
        <fullName evidence="2">SLH domain-containing protein</fullName>
    </recommendedName>
</protein>
<evidence type="ECO:0000313" key="4">
    <source>
        <dbReference type="Proteomes" id="UP000017396"/>
    </source>
</evidence>
<reference evidence="3 4" key="1">
    <citation type="journal article" date="2013" name="PLoS ONE">
        <title>Cultivation and Complete Genome Sequencing of Gloeobacter kilaueensis sp. nov., from a Lava Cave in Kilauea Caldera, Hawai'i.</title>
        <authorList>
            <person name="Saw J.H."/>
            <person name="Schatz M."/>
            <person name="Brown M.V."/>
            <person name="Kunkel D.D."/>
            <person name="Foster J.S."/>
            <person name="Shick H."/>
            <person name="Christensen S."/>
            <person name="Hou S."/>
            <person name="Wan X."/>
            <person name="Donachie S.P."/>
        </authorList>
    </citation>
    <scope>NUCLEOTIDE SEQUENCE [LARGE SCALE GENOMIC DNA]</scope>
    <source>
        <strain evidence="4">JS</strain>
    </source>
</reference>
<dbReference type="HOGENOM" id="CLU_048719_0_0_3"/>
<feature type="domain" description="SLH" evidence="2">
    <location>
        <begin position="83"/>
        <end position="146"/>
    </location>
</feature>
<name>U5QI73_GLOK1</name>
<dbReference type="Pfam" id="PF00395">
    <property type="entry name" value="SLH"/>
    <property type="match status" value="3"/>
</dbReference>
<evidence type="ECO:0000259" key="2">
    <source>
        <dbReference type="PROSITE" id="PS51272"/>
    </source>
</evidence>
<organism evidence="3 4">
    <name type="scientific">Gloeobacter kilaueensis (strain ATCC BAA-2537 / CCAP 1431/1 / ULC 316 / JS1)</name>
    <dbReference type="NCBI Taxonomy" id="1183438"/>
    <lineage>
        <taxon>Bacteria</taxon>
        <taxon>Bacillati</taxon>
        <taxon>Cyanobacteriota</taxon>
        <taxon>Cyanophyceae</taxon>
        <taxon>Gloeobacterales</taxon>
        <taxon>Gloeobacteraceae</taxon>
        <taxon>Gloeobacter</taxon>
    </lineage>
</organism>
<dbReference type="AlphaFoldDB" id="U5QI73"/>
<dbReference type="EMBL" id="CP003587">
    <property type="protein sequence ID" value="AGY57335.1"/>
    <property type="molecule type" value="Genomic_DNA"/>
</dbReference>
<feature type="domain" description="SLH" evidence="2">
    <location>
        <begin position="147"/>
        <end position="211"/>
    </location>
</feature>
<dbReference type="PANTHER" id="PTHR43308:SF5">
    <property type="entry name" value="S-LAYER PROTEIN _ PEPTIDOGLYCAN ENDO-BETA-N-ACETYLGLUCOSAMINIDASE"/>
    <property type="match status" value="1"/>
</dbReference>
<dbReference type="KEGG" id="glj:GKIL_1089"/>
<dbReference type="InterPro" id="IPR051465">
    <property type="entry name" value="Cell_Envelope_Struct_Comp"/>
</dbReference>
<dbReference type="PROSITE" id="PS51272">
    <property type="entry name" value="SLH"/>
    <property type="match status" value="3"/>
</dbReference>
<proteinExistence type="predicted"/>
<dbReference type="PATRIC" id="fig|1183438.3.peg.1074"/>
<evidence type="ECO:0000256" key="1">
    <source>
        <dbReference type="SAM" id="SignalP"/>
    </source>
</evidence>
<accession>U5QI73</accession>
<gene>
    <name evidence="3" type="ORF">GKIL_1089</name>
</gene>
<dbReference type="OrthoDB" id="9759810at2"/>